<dbReference type="eggNOG" id="KOG1287">
    <property type="taxonomic scope" value="Eukaryota"/>
</dbReference>
<dbReference type="PIRSF" id="PIRSF006060">
    <property type="entry name" value="AA_transporter"/>
    <property type="match status" value="1"/>
</dbReference>
<dbReference type="Proteomes" id="UP000011715">
    <property type="component" value="Unassembled WGS sequence"/>
</dbReference>
<feature type="transmembrane region" description="Helical" evidence="5">
    <location>
        <begin position="117"/>
        <end position="150"/>
    </location>
</feature>
<reference evidence="8" key="1">
    <citation type="submission" date="2010-05" db="EMBL/GenBank/DDBJ databases">
        <title>The genome sequence of Magnaporthe poae strain ATCC 64411.</title>
        <authorList>
            <person name="Ma L.-J."/>
            <person name="Dead R."/>
            <person name="Young S."/>
            <person name="Zeng Q."/>
            <person name="Koehrsen M."/>
            <person name="Alvarado L."/>
            <person name="Berlin A."/>
            <person name="Chapman S.B."/>
            <person name="Chen Z."/>
            <person name="Freedman E."/>
            <person name="Gellesch M."/>
            <person name="Goldberg J."/>
            <person name="Griggs A."/>
            <person name="Gujja S."/>
            <person name="Heilman E.R."/>
            <person name="Heiman D."/>
            <person name="Hepburn T."/>
            <person name="Howarth C."/>
            <person name="Jen D."/>
            <person name="Larson L."/>
            <person name="Mehta T."/>
            <person name="Neiman D."/>
            <person name="Pearson M."/>
            <person name="Roberts A."/>
            <person name="Saif S."/>
            <person name="Shea T."/>
            <person name="Shenoy N."/>
            <person name="Sisk P."/>
            <person name="Stolte C."/>
            <person name="Sykes S."/>
            <person name="Walk T."/>
            <person name="White J."/>
            <person name="Yandava C."/>
            <person name="Haas B."/>
            <person name="Nusbaum C."/>
            <person name="Birren B."/>
        </authorList>
    </citation>
    <scope>NUCLEOTIDE SEQUENCE [LARGE SCALE GENOMIC DNA]</scope>
    <source>
        <strain evidence="8">ATCC 64411 / 73-15</strain>
    </source>
</reference>
<feature type="transmembrane region" description="Helical" evidence="5">
    <location>
        <begin position="526"/>
        <end position="546"/>
    </location>
</feature>
<dbReference type="Gene3D" id="1.20.1740.10">
    <property type="entry name" value="Amino acid/polyamine transporter I"/>
    <property type="match status" value="1"/>
</dbReference>
<dbReference type="VEuPathDB" id="FungiDB:MAPG_01947"/>
<gene>
    <name evidence="6" type="ORF">MAPG_01947</name>
</gene>
<dbReference type="GO" id="GO:0015179">
    <property type="term" value="F:L-amino acid transmembrane transporter activity"/>
    <property type="evidence" value="ECO:0007669"/>
    <property type="project" value="TreeGrafter"/>
</dbReference>
<dbReference type="EMBL" id="ADBL01000489">
    <property type="status" value="NOT_ANNOTATED_CDS"/>
    <property type="molecule type" value="Genomic_DNA"/>
</dbReference>
<dbReference type="Pfam" id="PF13520">
    <property type="entry name" value="AA_permease_2"/>
    <property type="match status" value="1"/>
</dbReference>
<name>A0A0C4DQ13_MAGP6</name>
<dbReference type="PANTHER" id="PTHR11785:SF382">
    <property type="entry name" value="LOW-AFFINITY METHIONINE PERMEASE"/>
    <property type="match status" value="1"/>
</dbReference>
<dbReference type="GO" id="GO:0016020">
    <property type="term" value="C:membrane"/>
    <property type="evidence" value="ECO:0007669"/>
    <property type="project" value="UniProtKB-SubCell"/>
</dbReference>
<feature type="transmembrane region" description="Helical" evidence="5">
    <location>
        <begin position="328"/>
        <end position="351"/>
    </location>
</feature>
<feature type="transmembrane region" description="Helical" evidence="5">
    <location>
        <begin position="434"/>
        <end position="456"/>
    </location>
</feature>
<feature type="transmembrane region" description="Helical" evidence="5">
    <location>
        <begin position="492"/>
        <end position="514"/>
    </location>
</feature>
<evidence type="ECO:0000256" key="5">
    <source>
        <dbReference type="SAM" id="Phobius"/>
    </source>
</evidence>
<evidence type="ECO:0000313" key="7">
    <source>
        <dbReference type="EnsemblFungi" id="MAPG_01947T0"/>
    </source>
</evidence>
<reference evidence="7" key="5">
    <citation type="submission" date="2015-06" db="UniProtKB">
        <authorList>
            <consortium name="EnsemblFungi"/>
        </authorList>
    </citation>
    <scope>IDENTIFICATION</scope>
    <source>
        <strain evidence="7">ATCC 64411</strain>
    </source>
</reference>
<dbReference type="OrthoDB" id="5982228at2759"/>
<feature type="transmembrane region" description="Helical" evidence="5">
    <location>
        <begin position="240"/>
        <end position="264"/>
    </location>
</feature>
<feature type="transmembrane region" description="Helical" evidence="5">
    <location>
        <begin position="462"/>
        <end position="480"/>
    </location>
</feature>
<evidence type="ECO:0000256" key="2">
    <source>
        <dbReference type="ARBA" id="ARBA00022692"/>
    </source>
</evidence>
<evidence type="ECO:0000313" key="6">
    <source>
        <dbReference type="EMBL" id="KLU82879.1"/>
    </source>
</evidence>
<evidence type="ECO:0000313" key="8">
    <source>
        <dbReference type="Proteomes" id="UP000011715"/>
    </source>
</evidence>
<keyword evidence="3 5" id="KW-1133">Transmembrane helix</keyword>
<feature type="transmembrane region" description="Helical" evidence="5">
    <location>
        <begin position="92"/>
        <end position="111"/>
    </location>
</feature>
<dbReference type="OMA" id="YPGTWIN"/>
<accession>A0A0C4DQ13</accession>
<keyword evidence="2 5" id="KW-0812">Transmembrane</keyword>
<evidence type="ECO:0000256" key="4">
    <source>
        <dbReference type="ARBA" id="ARBA00023136"/>
    </source>
</evidence>
<dbReference type="EnsemblFungi" id="MAPG_01947T0">
    <property type="protein sequence ID" value="MAPG_01947T0"/>
    <property type="gene ID" value="MAPG_01947"/>
</dbReference>
<dbReference type="AlphaFoldDB" id="A0A0C4DQ13"/>
<evidence type="ECO:0000256" key="1">
    <source>
        <dbReference type="ARBA" id="ARBA00004141"/>
    </source>
</evidence>
<proteinExistence type="predicted"/>
<dbReference type="FunFam" id="1.20.1740.10:FF:000025">
    <property type="entry name" value="High-affinity methionine permease"/>
    <property type="match status" value="1"/>
</dbReference>
<protein>
    <submittedName>
        <fullName evidence="6">High-affinity methionine permease</fullName>
    </submittedName>
</protein>
<keyword evidence="8" id="KW-1185">Reference proteome</keyword>
<keyword evidence="4 5" id="KW-0472">Membrane</keyword>
<evidence type="ECO:0000256" key="3">
    <source>
        <dbReference type="ARBA" id="ARBA00022989"/>
    </source>
</evidence>
<dbReference type="PANTHER" id="PTHR11785">
    <property type="entry name" value="AMINO ACID TRANSPORTER"/>
    <property type="match status" value="1"/>
</dbReference>
<dbReference type="EMBL" id="GL876967">
    <property type="protein sequence ID" value="KLU82879.1"/>
    <property type="molecule type" value="Genomic_DNA"/>
</dbReference>
<organism evidence="7 8">
    <name type="scientific">Magnaporthiopsis poae (strain ATCC 64411 / 73-15)</name>
    <name type="common">Kentucky bluegrass fungus</name>
    <name type="synonym">Magnaporthe poae</name>
    <dbReference type="NCBI Taxonomy" id="644358"/>
    <lineage>
        <taxon>Eukaryota</taxon>
        <taxon>Fungi</taxon>
        <taxon>Dikarya</taxon>
        <taxon>Ascomycota</taxon>
        <taxon>Pezizomycotina</taxon>
        <taxon>Sordariomycetes</taxon>
        <taxon>Sordariomycetidae</taxon>
        <taxon>Magnaporthales</taxon>
        <taxon>Magnaporthaceae</taxon>
        <taxon>Magnaporthiopsis</taxon>
    </lineage>
</organism>
<feature type="transmembrane region" description="Helical" evidence="5">
    <location>
        <begin position="171"/>
        <end position="193"/>
    </location>
</feature>
<dbReference type="InterPro" id="IPR050598">
    <property type="entry name" value="AminoAcid_Transporter"/>
</dbReference>
<reference evidence="6" key="3">
    <citation type="submission" date="2011-03" db="EMBL/GenBank/DDBJ databases">
        <title>Annotation of Magnaporthe poae ATCC 64411.</title>
        <authorList>
            <person name="Ma L.-J."/>
            <person name="Dead R."/>
            <person name="Young S.K."/>
            <person name="Zeng Q."/>
            <person name="Gargeya S."/>
            <person name="Fitzgerald M."/>
            <person name="Haas B."/>
            <person name="Abouelleil A."/>
            <person name="Alvarado L."/>
            <person name="Arachchi H.M."/>
            <person name="Berlin A."/>
            <person name="Brown A."/>
            <person name="Chapman S.B."/>
            <person name="Chen Z."/>
            <person name="Dunbar C."/>
            <person name="Freedman E."/>
            <person name="Gearin G."/>
            <person name="Gellesch M."/>
            <person name="Goldberg J."/>
            <person name="Griggs A."/>
            <person name="Gujja S."/>
            <person name="Heiman D."/>
            <person name="Howarth C."/>
            <person name="Larson L."/>
            <person name="Lui A."/>
            <person name="MacDonald P.J.P."/>
            <person name="Mehta T."/>
            <person name="Montmayeur A."/>
            <person name="Murphy C."/>
            <person name="Neiman D."/>
            <person name="Pearson M."/>
            <person name="Priest M."/>
            <person name="Roberts A."/>
            <person name="Saif S."/>
            <person name="Shea T."/>
            <person name="Shenoy N."/>
            <person name="Sisk P."/>
            <person name="Stolte C."/>
            <person name="Sykes S."/>
            <person name="Yandava C."/>
            <person name="Wortman J."/>
            <person name="Nusbaum C."/>
            <person name="Birren B."/>
        </authorList>
    </citation>
    <scope>NUCLEOTIDE SEQUENCE</scope>
    <source>
        <strain evidence="6">ATCC 64411</strain>
    </source>
</reference>
<sequence length="581" mass="62500">MHNPMCHAAAVAVGGPSALPLFPRPLRAQLLCPSAVTISAPAIEMSKRDGDDGVVPAVKGDGSPHDSYVANDPSDTETAGVQAYAYDEKQKLGVTGAVFLILNKMIGTGIFSTPSSIFAATGSVGVSLMLWVIGGVLTFAGISVFMEFGLAIPRSGGEKNYLERVYRHPRYLASCVLASQLILLGFSAGNALAFGRYVLFAAGGLGQSSPDGWQARGIGVACVTFSVLLHVVLPKWGIRLFNVLGIFKVVVLLLIVFSGFAALAGRRLVDDPRNFDNAFAIEDGDGYGNGGVYGYANALLNIVYSYKGWENANYVVAELKNPRKTLAVAAPLAVGGVTVLYVLANVAYFAAIPKSDLAKSEVIVAGLFFRNVFGASSAVRALPALVALSNLGNVLAVSFAHARVNQEFGKEGLLPFSQFWASVKPFNTPAAALFLHWIVTVIVVVAPPAGAAYNFIINLYTYPGAWINAFVGAGLIYLQWSKKENWASPWHTYLPVSILYLLCNVFLAVVPFIPPTSSWNEDGYPYYVFPIVGVGVLVLGAIYWVVWTRLWPRLGGYRIEAERVVDEHGDEVVRYRKVHLH</sequence>
<feature type="transmembrane region" description="Helical" evidence="5">
    <location>
        <begin position="213"/>
        <end position="233"/>
    </location>
</feature>
<dbReference type="STRING" id="644358.A0A0C4DQ13"/>
<reference evidence="7" key="4">
    <citation type="journal article" date="2015" name="G3 (Bethesda)">
        <title>Genome sequences of three phytopathogenic species of the Magnaporthaceae family of fungi.</title>
        <authorList>
            <person name="Okagaki L.H."/>
            <person name="Nunes C.C."/>
            <person name="Sailsbery J."/>
            <person name="Clay B."/>
            <person name="Brown D."/>
            <person name="John T."/>
            <person name="Oh Y."/>
            <person name="Young N."/>
            <person name="Fitzgerald M."/>
            <person name="Haas B.J."/>
            <person name="Zeng Q."/>
            <person name="Young S."/>
            <person name="Adiconis X."/>
            <person name="Fan L."/>
            <person name="Levin J.Z."/>
            <person name="Mitchell T.K."/>
            <person name="Okubara P.A."/>
            <person name="Farman M.L."/>
            <person name="Kohn L.M."/>
            <person name="Birren B."/>
            <person name="Ma L.-J."/>
            <person name="Dean R.A."/>
        </authorList>
    </citation>
    <scope>NUCLEOTIDE SEQUENCE</scope>
    <source>
        <strain evidence="7">ATCC 64411 / 73-15</strain>
    </source>
</reference>
<reference evidence="6" key="2">
    <citation type="submission" date="2010-05" db="EMBL/GenBank/DDBJ databases">
        <title>The Genome Sequence of Magnaporthe poae strain ATCC 64411.</title>
        <authorList>
            <consortium name="The Broad Institute Genome Sequencing Platform"/>
            <consortium name="Broad Institute Genome Sequencing Center for Infectious Disease"/>
            <person name="Ma L.-J."/>
            <person name="Dead R."/>
            <person name="Young S."/>
            <person name="Zeng Q."/>
            <person name="Koehrsen M."/>
            <person name="Alvarado L."/>
            <person name="Berlin A."/>
            <person name="Chapman S.B."/>
            <person name="Chen Z."/>
            <person name="Freedman E."/>
            <person name="Gellesch M."/>
            <person name="Goldberg J."/>
            <person name="Griggs A."/>
            <person name="Gujja S."/>
            <person name="Heilman E.R."/>
            <person name="Heiman D."/>
            <person name="Hepburn T."/>
            <person name="Howarth C."/>
            <person name="Jen D."/>
            <person name="Larson L."/>
            <person name="Mehta T."/>
            <person name="Neiman D."/>
            <person name="Pearson M."/>
            <person name="Roberts A."/>
            <person name="Saif S."/>
            <person name="Shea T."/>
            <person name="Shenoy N."/>
            <person name="Sisk P."/>
            <person name="Stolte C."/>
            <person name="Sykes S."/>
            <person name="Walk T."/>
            <person name="White J."/>
            <person name="Yandava C."/>
            <person name="Haas B."/>
            <person name="Nusbaum C."/>
            <person name="Birren B."/>
        </authorList>
    </citation>
    <scope>NUCLEOTIDE SEQUENCE</scope>
    <source>
        <strain evidence="6">ATCC 64411</strain>
    </source>
</reference>
<comment type="subcellular location">
    <subcellularLocation>
        <location evidence="1">Membrane</location>
        <topology evidence="1">Multi-pass membrane protein</topology>
    </subcellularLocation>
</comment>
<dbReference type="InterPro" id="IPR002293">
    <property type="entry name" value="AA/rel_permease1"/>
</dbReference>